<dbReference type="AlphaFoldDB" id="A0A183K9W1"/>
<keyword evidence="2" id="KW-1185">Reference proteome</keyword>
<evidence type="ECO:0000313" key="2">
    <source>
        <dbReference type="Proteomes" id="UP000279833"/>
    </source>
</evidence>
<dbReference type="WBParaSite" id="SCUD_0001179401-mRNA-1">
    <property type="protein sequence ID" value="SCUD_0001179401-mRNA-1"/>
    <property type="gene ID" value="SCUD_0001179401"/>
</dbReference>
<evidence type="ECO:0000313" key="3">
    <source>
        <dbReference type="WBParaSite" id="SCUD_0001179401-mRNA-1"/>
    </source>
</evidence>
<accession>A0A183K9W1</accession>
<dbReference type="Proteomes" id="UP000279833">
    <property type="component" value="Unassembled WGS sequence"/>
</dbReference>
<organism evidence="3">
    <name type="scientific">Schistosoma curassoni</name>
    <dbReference type="NCBI Taxonomy" id="6186"/>
    <lineage>
        <taxon>Eukaryota</taxon>
        <taxon>Metazoa</taxon>
        <taxon>Spiralia</taxon>
        <taxon>Lophotrochozoa</taxon>
        <taxon>Platyhelminthes</taxon>
        <taxon>Trematoda</taxon>
        <taxon>Digenea</taxon>
        <taxon>Strigeidida</taxon>
        <taxon>Schistosomatoidea</taxon>
        <taxon>Schistosomatidae</taxon>
        <taxon>Schistosoma</taxon>
    </lineage>
</organism>
<dbReference type="EMBL" id="UZAK01034653">
    <property type="protein sequence ID" value="VDP46105.1"/>
    <property type="molecule type" value="Genomic_DNA"/>
</dbReference>
<protein>
    <submittedName>
        <fullName evidence="3">PDZ domain-containing protein</fullName>
    </submittedName>
</protein>
<name>A0A183K9W1_9TREM</name>
<reference evidence="3" key="1">
    <citation type="submission" date="2016-06" db="UniProtKB">
        <authorList>
            <consortium name="WormBaseParasite"/>
        </authorList>
    </citation>
    <scope>IDENTIFICATION</scope>
</reference>
<proteinExistence type="predicted"/>
<gene>
    <name evidence="1" type="ORF">SCUD_LOCUS11794</name>
</gene>
<sequence>MAIVSLVVGNLRSRWNDGDDDVIFELKLGRPGELQDANDSLTTTPGVAVVLVDILGEEGNN</sequence>
<evidence type="ECO:0000313" key="1">
    <source>
        <dbReference type="EMBL" id="VDP46105.1"/>
    </source>
</evidence>
<reference evidence="1 2" key="2">
    <citation type="submission" date="2018-11" db="EMBL/GenBank/DDBJ databases">
        <authorList>
            <consortium name="Pathogen Informatics"/>
        </authorList>
    </citation>
    <scope>NUCLEOTIDE SEQUENCE [LARGE SCALE GENOMIC DNA]</scope>
    <source>
        <strain evidence="1">Dakar</strain>
        <strain evidence="2">Dakar, Senegal</strain>
    </source>
</reference>